<evidence type="ECO:0000313" key="3">
    <source>
        <dbReference type="Proteomes" id="UP000314294"/>
    </source>
</evidence>
<reference evidence="2 3" key="1">
    <citation type="submission" date="2019-03" db="EMBL/GenBank/DDBJ databases">
        <title>First draft genome of Liparis tanakae, snailfish: a comprehensive survey of snailfish specific genes.</title>
        <authorList>
            <person name="Kim W."/>
            <person name="Song I."/>
            <person name="Jeong J.-H."/>
            <person name="Kim D."/>
            <person name="Kim S."/>
            <person name="Ryu S."/>
            <person name="Song J.Y."/>
            <person name="Lee S.K."/>
        </authorList>
    </citation>
    <scope>NUCLEOTIDE SEQUENCE [LARGE SCALE GENOMIC DNA]</scope>
    <source>
        <tissue evidence="2">Muscle</tissue>
    </source>
</reference>
<dbReference type="AlphaFoldDB" id="A0A4Z2FT61"/>
<dbReference type="EMBL" id="SRLO01000908">
    <property type="protein sequence ID" value="TNN44358.1"/>
    <property type="molecule type" value="Genomic_DNA"/>
</dbReference>
<name>A0A4Z2FT61_9TELE</name>
<comment type="caution">
    <text evidence="2">The sequence shown here is derived from an EMBL/GenBank/DDBJ whole genome shotgun (WGS) entry which is preliminary data.</text>
</comment>
<accession>A0A4Z2FT61</accession>
<evidence type="ECO:0000256" key="1">
    <source>
        <dbReference type="SAM" id="MobiDB-lite"/>
    </source>
</evidence>
<proteinExistence type="predicted"/>
<sequence>MEGSGCVDKLAPSEHTYILLEWKAGLFGGQERSRGRVRPRNYLSGHPADPQGLRAAPDRR</sequence>
<gene>
    <name evidence="2" type="ORF">EYF80_045444</name>
</gene>
<feature type="region of interest" description="Disordered" evidence="1">
    <location>
        <begin position="30"/>
        <end position="60"/>
    </location>
</feature>
<keyword evidence="3" id="KW-1185">Reference proteome</keyword>
<dbReference type="Proteomes" id="UP000314294">
    <property type="component" value="Unassembled WGS sequence"/>
</dbReference>
<organism evidence="2 3">
    <name type="scientific">Liparis tanakae</name>
    <name type="common">Tanaka's snailfish</name>
    <dbReference type="NCBI Taxonomy" id="230148"/>
    <lineage>
        <taxon>Eukaryota</taxon>
        <taxon>Metazoa</taxon>
        <taxon>Chordata</taxon>
        <taxon>Craniata</taxon>
        <taxon>Vertebrata</taxon>
        <taxon>Euteleostomi</taxon>
        <taxon>Actinopterygii</taxon>
        <taxon>Neopterygii</taxon>
        <taxon>Teleostei</taxon>
        <taxon>Neoteleostei</taxon>
        <taxon>Acanthomorphata</taxon>
        <taxon>Eupercaria</taxon>
        <taxon>Perciformes</taxon>
        <taxon>Cottioidei</taxon>
        <taxon>Cottales</taxon>
        <taxon>Liparidae</taxon>
        <taxon>Liparis</taxon>
    </lineage>
</organism>
<evidence type="ECO:0000313" key="2">
    <source>
        <dbReference type="EMBL" id="TNN44358.1"/>
    </source>
</evidence>
<protein>
    <submittedName>
        <fullName evidence="2">Uncharacterized protein</fullName>
    </submittedName>
</protein>